<proteinExistence type="predicted"/>
<dbReference type="EMBL" id="MU151101">
    <property type="protein sequence ID" value="KAF9450603.1"/>
    <property type="molecule type" value="Genomic_DNA"/>
</dbReference>
<dbReference type="Proteomes" id="UP000807342">
    <property type="component" value="Unassembled WGS sequence"/>
</dbReference>
<keyword evidence="2" id="KW-1185">Reference proteome</keyword>
<organism evidence="1 2">
    <name type="scientific">Macrolepiota fuliginosa MF-IS2</name>
    <dbReference type="NCBI Taxonomy" id="1400762"/>
    <lineage>
        <taxon>Eukaryota</taxon>
        <taxon>Fungi</taxon>
        <taxon>Dikarya</taxon>
        <taxon>Basidiomycota</taxon>
        <taxon>Agaricomycotina</taxon>
        <taxon>Agaricomycetes</taxon>
        <taxon>Agaricomycetidae</taxon>
        <taxon>Agaricales</taxon>
        <taxon>Agaricineae</taxon>
        <taxon>Agaricaceae</taxon>
        <taxon>Macrolepiota</taxon>
    </lineage>
</organism>
<gene>
    <name evidence="1" type="ORF">P691DRAFT_454038</name>
</gene>
<evidence type="ECO:0000313" key="1">
    <source>
        <dbReference type="EMBL" id="KAF9450603.1"/>
    </source>
</evidence>
<evidence type="ECO:0000313" key="2">
    <source>
        <dbReference type="Proteomes" id="UP000807342"/>
    </source>
</evidence>
<protein>
    <submittedName>
        <fullName evidence="1">Uncharacterized protein</fullName>
    </submittedName>
</protein>
<sequence>MAGLVEFFFLSPGAPGRYLLVRLYSVSSIGFYCVVIFLHPHLLPARAFVVPGACCRLFHLKDVLTRCVTGSHHTSSLSSCPVACLRHAQVVNTLIPTLVLAMGMEWKKFLDTYSEGNTFFGGNRNPDLGGPKRTMRFGRPPYIIIQTHALTHYRHTHQHCHLWYLTSLHRQPHNSHHSPTPASCTFFSPCSCMFHLFWHYARTRTFSQRFIQKVN</sequence>
<comment type="caution">
    <text evidence="1">The sequence shown here is derived from an EMBL/GenBank/DDBJ whole genome shotgun (WGS) entry which is preliminary data.</text>
</comment>
<dbReference type="AlphaFoldDB" id="A0A9P5XFT2"/>
<accession>A0A9P5XFT2</accession>
<reference evidence="1" key="1">
    <citation type="submission" date="2020-11" db="EMBL/GenBank/DDBJ databases">
        <authorList>
            <consortium name="DOE Joint Genome Institute"/>
            <person name="Ahrendt S."/>
            <person name="Riley R."/>
            <person name="Andreopoulos W."/>
            <person name="Labutti K."/>
            <person name="Pangilinan J."/>
            <person name="Ruiz-Duenas F.J."/>
            <person name="Barrasa J.M."/>
            <person name="Sanchez-Garcia M."/>
            <person name="Camarero S."/>
            <person name="Miyauchi S."/>
            <person name="Serrano A."/>
            <person name="Linde D."/>
            <person name="Babiker R."/>
            <person name="Drula E."/>
            <person name="Ayuso-Fernandez I."/>
            <person name="Pacheco R."/>
            <person name="Padilla G."/>
            <person name="Ferreira P."/>
            <person name="Barriuso J."/>
            <person name="Kellner H."/>
            <person name="Castanera R."/>
            <person name="Alfaro M."/>
            <person name="Ramirez L."/>
            <person name="Pisabarro A.G."/>
            <person name="Kuo A."/>
            <person name="Tritt A."/>
            <person name="Lipzen A."/>
            <person name="He G."/>
            <person name="Yan M."/>
            <person name="Ng V."/>
            <person name="Cullen D."/>
            <person name="Martin F."/>
            <person name="Rosso M.-N."/>
            <person name="Henrissat B."/>
            <person name="Hibbett D."/>
            <person name="Martinez A.T."/>
            <person name="Grigoriev I.V."/>
        </authorList>
    </citation>
    <scope>NUCLEOTIDE SEQUENCE</scope>
    <source>
        <strain evidence="1">MF-IS2</strain>
    </source>
</reference>
<name>A0A9P5XFT2_9AGAR</name>